<dbReference type="EMBL" id="QQBC01000004">
    <property type="protein sequence ID" value="RDI66913.1"/>
    <property type="molecule type" value="Genomic_DNA"/>
</dbReference>
<gene>
    <name evidence="1" type="ORF">DFR76_104666</name>
</gene>
<reference evidence="1 2" key="1">
    <citation type="submission" date="2018-07" db="EMBL/GenBank/DDBJ databases">
        <title>Genomic Encyclopedia of Type Strains, Phase IV (KMG-IV): sequencing the most valuable type-strain genomes for metagenomic binning, comparative biology and taxonomic classification.</title>
        <authorList>
            <person name="Goeker M."/>
        </authorList>
    </citation>
    <scope>NUCLEOTIDE SEQUENCE [LARGE SCALE GENOMIC DNA]</scope>
    <source>
        <strain evidence="1 2">DSM 44290</strain>
    </source>
</reference>
<protein>
    <submittedName>
        <fullName evidence="1">Uncharacterized protein</fullName>
    </submittedName>
</protein>
<dbReference type="AlphaFoldDB" id="A0A370I849"/>
<evidence type="ECO:0000313" key="1">
    <source>
        <dbReference type="EMBL" id="RDI66913.1"/>
    </source>
</evidence>
<sequence>MAASDRLVRHLFDVCLQLGALRVVFDHRGHNAADARTASAALAGTLDDMDMLVGDAVLAMLLLARHTQAAVLPKPG</sequence>
<keyword evidence="2" id="KW-1185">Reference proteome</keyword>
<dbReference type="Proteomes" id="UP000254869">
    <property type="component" value="Unassembled WGS sequence"/>
</dbReference>
<accession>A0A370I849</accession>
<organism evidence="1 2">
    <name type="scientific">Nocardia pseudobrasiliensis</name>
    <dbReference type="NCBI Taxonomy" id="45979"/>
    <lineage>
        <taxon>Bacteria</taxon>
        <taxon>Bacillati</taxon>
        <taxon>Actinomycetota</taxon>
        <taxon>Actinomycetes</taxon>
        <taxon>Mycobacteriales</taxon>
        <taxon>Nocardiaceae</taxon>
        <taxon>Nocardia</taxon>
    </lineage>
</organism>
<name>A0A370I849_9NOCA</name>
<evidence type="ECO:0000313" key="2">
    <source>
        <dbReference type="Proteomes" id="UP000254869"/>
    </source>
</evidence>
<proteinExistence type="predicted"/>
<dbReference type="STRING" id="1210086.GCA_001613105_01862"/>
<comment type="caution">
    <text evidence="1">The sequence shown here is derived from an EMBL/GenBank/DDBJ whole genome shotgun (WGS) entry which is preliminary data.</text>
</comment>